<evidence type="ECO:0000256" key="1">
    <source>
        <dbReference type="ARBA" id="ARBA00022723"/>
    </source>
</evidence>
<keyword evidence="3" id="KW-0378">Hydrolase</keyword>
<dbReference type="NCBIfam" id="TIGR00010">
    <property type="entry name" value="YchF/TatD family DNA exonuclease"/>
    <property type="match status" value="1"/>
</dbReference>
<dbReference type="InterPro" id="IPR001130">
    <property type="entry name" value="TatD-like"/>
</dbReference>
<proteinExistence type="predicted"/>
<protein>
    <submittedName>
        <fullName evidence="3">TatD family hydrolase</fullName>
        <ecNumber evidence="3">3.1.-.-</ecNumber>
    </submittedName>
</protein>
<dbReference type="RefSeq" id="WP_380139998.1">
    <property type="nucleotide sequence ID" value="NZ_JBHLUI010000012.1"/>
</dbReference>
<dbReference type="GO" id="GO:0016787">
    <property type="term" value="F:hydrolase activity"/>
    <property type="evidence" value="ECO:0007669"/>
    <property type="project" value="UniProtKB-KW"/>
</dbReference>
<dbReference type="PANTHER" id="PTHR46124:SF2">
    <property type="entry name" value="D-AMINOACYL-TRNA DEACYLASE"/>
    <property type="match status" value="1"/>
</dbReference>
<dbReference type="SUPFAM" id="SSF51556">
    <property type="entry name" value="Metallo-dependent hydrolases"/>
    <property type="match status" value="1"/>
</dbReference>
<evidence type="ECO:0000256" key="2">
    <source>
        <dbReference type="SAM" id="MobiDB-lite"/>
    </source>
</evidence>
<dbReference type="Gene3D" id="3.20.20.140">
    <property type="entry name" value="Metal-dependent hydrolases"/>
    <property type="match status" value="1"/>
</dbReference>
<feature type="region of interest" description="Disordered" evidence="2">
    <location>
        <begin position="1"/>
        <end position="30"/>
    </location>
</feature>
<feature type="compositionally biased region" description="Basic and acidic residues" evidence="2">
    <location>
        <begin position="8"/>
        <end position="23"/>
    </location>
</feature>
<reference evidence="3 4" key="1">
    <citation type="submission" date="2024-09" db="EMBL/GenBank/DDBJ databases">
        <authorList>
            <person name="Sun Q."/>
            <person name="Mori K."/>
        </authorList>
    </citation>
    <scope>NUCLEOTIDE SEQUENCE [LARGE SCALE GENOMIC DNA]</scope>
    <source>
        <strain evidence="3 4">TISTR 1856</strain>
    </source>
</reference>
<comment type="caution">
    <text evidence="3">The sequence shown here is derived from an EMBL/GenBank/DDBJ whole genome shotgun (WGS) entry which is preliminary data.</text>
</comment>
<organism evidence="3 4">
    <name type="scientific">Kineococcus gynurae</name>
    <dbReference type="NCBI Taxonomy" id="452979"/>
    <lineage>
        <taxon>Bacteria</taxon>
        <taxon>Bacillati</taxon>
        <taxon>Actinomycetota</taxon>
        <taxon>Actinomycetes</taxon>
        <taxon>Kineosporiales</taxon>
        <taxon>Kineosporiaceae</taxon>
        <taxon>Kineococcus</taxon>
    </lineage>
</organism>
<dbReference type="InterPro" id="IPR015991">
    <property type="entry name" value="TatD/YcfH-like"/>
</dbReference>
<name>A0ABV5LNR6_9ACTN</name>
<accession>A0ABV5LNR6</accession>
<dbReference type="CDD" id="cd01310">
    <property type="entry name" value="TatD_DNAse"/>
    <property type="match status" value="1"/>
</dbReference>
<dbReference type="EC" id="3.1.-.-" evidence="3"/>
<evidence type="ECO:0000313" key="3">
    <source>
        <dbReference type="EMBL" id="MFB9375739.1"/>
    </source>
</evidence>
<dbReference type="Proteomes" id="UP001589748">
    <property type="component" value="Unassembled WGS sequence"/>
</dbReference>
<dbReference type="InterPro" id="IPR032466">
    <property type="entry name" value="Metal_Hydrolase"/>
</dbReference>
<sequence length="292" mass="31615">MSTPRARSGTDEQGRGRELRRPPAPEPLPLEVIDNHTHLDVADSDDSADVEDLLAAAARAGVGRAVQIGCDLPAARWTVGVLDEHPQLLGGIALHPNEAPSLAEAGELDQAIEEIRSLAAHPRVRVIGETGLDYFRTPPAGVAAQQESFRRHIRLAHETGLALQIHDRDAHADVLRILREEGAPERTVFHCFSGDAAMARECSEAGYYLSFSGTVTFKNAGPLREALRAAAPDRLLVETDAPFLTPTPYRGRPNASYLIPLTVRSMAETLGADLEELCARLTSATEDVYGPW</sequence>
<dbReference type="Pfam" id="PF01026">
    <property type="entry name" value="TatD_DNase"/>
    <property type="match status" value="1"/>
</dbReference>
<keyword evidence="1" id="KW-0479">Metal-binding</keyword>
<gene>
    <name evidence="3" type="ORF">ACFFVI_02045</name>
</gene>
<dbReference type="PANTHER" id="PTHR46124">
    <property type="entry name" value="D-AMINOACYL-TRNA DEACYLASE"/>
    <property type="match status" value="1"/>
</dbReference>
<dbReference type="PIRSF" id="PIRSF005902">
    <property type="entry name" value="DNase_TatD"/>
    <property type="match status" value="1"/>
</dbReference>
<evidence type="ECO:0000313" key="4">
    <source>
        <dbReference type="Proteomes" id="UP001589748"/>
    </source>
</evidence>
<keyword evidence="4" id="KW-1185">Reference proteome</keyword>
<dbReference type="EMBL" id="JBHMDM010000001">
    <property type="protein sequence ID" value="MFB9375739.1"/>
    <property type="molecule type" value="Genomic_DNA"/>
</dbReference>